<keyword evidence="7 8" id="KW-0472">Membrane</keyword>
<comment type="subcellular location">
    <subcellularLocation>
        <location evidence="1">Cell inner membrane</location>
        <topology evidence="1">Multi-pass membrane protein</topology>
    </subcellularLocation>
    <subcellularLocation>
        <location evidence="8">Cell membrane</location>
        <topology evidence="8">Multi-pass membrane protein</topology>
    </subcellularLocation>
</comment>
<dbReference type="SUPFAM" id="SSF161098">
    <property type="entry name" value="MetI-like"/>
    <property type="match status" value="2"/>
</dbReference>
<accession>A0A3M8P874</accession>
<evidence type="ECO:0000313" key="10">
    <source>
        <dbReference type="EMBL" id="RNF39896.1"/>
    </source>
</evidence>
<evidence type="ECO:0000256" key="4">
    <source>
        <dbReference type="ARBA" id="ARBA00022519"/>
    </source>
</evidence>
<feature type="transmembrane region" description="Helical" evidence="8">
    <location>
        <begin position="493"/>
        <end position="514"/>
    </location>
</feature>
<feature type="transmembrane region" description="Helical" evidence="8">
    <location>
        <begin position="437"/>
        <end position="458"/>
    </location>
</feature>
<evidence type="ECO:0000313" key="11">
    <source>
        <dbReference type="Proteomes" id="UP000275473"/>
    </source>
</evidence>
<feature type="transmembrane region" description="Helical" evidence="8">
    <location>
        <begin position="549"/>
        <end position="572"/>
    </location>
</feature>
<gene>
    <name evidence="10" type="ORF">EEX84_08015</name>
</gene>
<evidence type="ECO:0000256" key="3">
    <source>
        <dbReference type="ARBA" id="ARBA00022475"/>
    </source>
</evidence>
<evidence type="ECO:0000256" key="8">
    <source>
        <dbReference type="RuleBase" id="RU363032"/>
    </source>
</evidence>
<comment type="similarity">
    <text evidence="8">Belongs to the binding-protein-dependent transport system permease family.</text>
</comment>
<evidence type="ECO:0000259" key="9">
    <source>
        <dbReference type="PROSITE" id="PS50928"/>
    </source>
</evidence>
<sequence>MIVKHSMMEERRTGPSSFSLFFHSKKLYKGLGLLLVFLFFLLPVLRLIWLSFVKEGSLTLHYYAEVLKEQATWVTVQNTLVIVLGSTFLALFLGVMFAWVVAYVHIRGKRAMQLFIFLPFVIPSYITTLAWTQFFGGSGPVAAVLSWLPGDLQVPNLYSIGGILLLLGLSHYPLVYLFTVNVFRKIPRDLEEAAATSGLSKKQALRKVVLPLALPGIASGGLIAFLSNLDNFGIPAFLGTPANIRVLSTYIYEQVVGFGPEAFSRAAVLSVMLGGIALMGTVLQWMILRRSRVTETVRSDSSPRIFLEPVKQKLLEGALWTFLLMTSLMPLVAMGALSLISAYGVPFTFENLSFKNYEHVFFTDSKPLAALSNSLQLALVTVAICLVLGTVFAYLRFKSPGWSTRAAELFMTIPYALPGTVFALCMIFMWMEPVPGWNPGIYGTVWILFISYATRFLVLQIRGSYTAFLQIDPSMDEAARTSGARGWVKWRKILLPLLFPGILGGALLVFLMALTELTVSSLLWSSGSETVGVVIFGYEQAGYSTYSTAFSTVLVLGILLGGSLFMIFGKLWDRKVLKAK</sequence>
<organism evidence="10 11">
    <name type="scientific">Planococcus salinus</name>
    <dbReference type="NCBI Taxonomy" id="1848460"/>
    <lineage>
        <taxon>Bacteria</taxon>
        <taxon>Bacillati</taxon>
        <taxon>Bacillota</taxon>
        <taxon>Bacilli</taxon>
        <taxon>Bacillales</taxon>
        <taxon>Caryophanaceae</taxon>
        <taxon>Planococcus</taxon>
    </lineage>
</organism>
<feature type="transmembrane region" description="Helical" evidence="8">
    <location>
        <begin position="156"/>
        <end position="178"/>
    </location>
</feature>
<feature type="transmembrane region" description="Helical" evidence="8">
    <location>
        <begin position="208"/>
        <end position="227"/>
    </location>
</feature>
<keyword evidence="4" id="KW-0997">Cell inner membrane</keyword>
<keyword evidence="3" id="KW-1003">Cell membrane</keyword>
<dbReference type="OrthoDB" id="9776648at2"/>
<evidence type="ECO:0000256" key="2">
    <source>
        <dbReference type="ARBA" id="ARBA00022448"/>
    </source>
</evidence>
<dbReference type="AlphaFoldDB" id="A0A3M8P874"/>
<name>A0A3M8P874_9BACL</name>
<dbReference type="GO" id="GO:0005886">
    <property type="term" value="C:plasma membrane"/>
    <property type="evidence" value="ECO:0007669"/>
    <property type="project" value="UniProtKB-SubCell"/>
</dbReference>
<dbReference type="Gene3D" id="1.10.3720.10">
    <property type="entry name" value="MetI-like"/>
    <property type="match status" value="2"/>
</dbReference>
<dbReference type="EMBL" id="RIAX01000004">
    <property type="protein sequence ID" value="RNF39896.1"/>
    <property type="molecule type" value="Genomic_DNA"/>
</dbReference>
<evidence type="ECO:0000256" key="6">
    <source>
        <dbReference type="ARBA" id="ARBA00022989"/>
    </source>
</evidence>
<evidence type="ECO:0000256" key="1">
    <source>
        <dbReference type="ARBA" id="ARBA00004429"/>
    </source>
</evidence>
<dbReference type="PANTHER" id="PTHR43357:SF3">
    <property type="entry name" value="FE(3+)-TRANSPORT SYSTEM PERMEASE PROTEIN FBPB 2"/>
    <property type="match status" value="1"/>
</dbReference>
<proteinExistence type="inferred from homology"/>
<evidence type="ECO:0000256" key="5">
    <source>
        <dbReference type="ARBA" id="ARBA00022692"/>
    </source>
</evidence>
<keyword evidence="2 8" id="KW-0813">Transport</keyword>
<keyword evidence="11" id="KW-1185">Reference proteome</keyword>
<feature type="transmembrane region" description="Helical" evidence="8">
    <location>
        <begin position="409"/>
        <end position="431"/>
    </location>
</feature>
<feature type="transmembrane region" description="Helical" evidence="8">
    <location>
        <begin position="80"/>
        <end position="102"/>
    </location>
</feature>
<dbReference type="RefSeq" id="WP_123165091.1">
    <property type="nucleotide sequence ID" value="NZ_RIAX01000004.1"/>
</dbReference>
<dbReference type="Pfam" id="PF00528">
    <property type="entry name" value="BPD_transp_1"/>
    <property type="match status" value="2"/>
</dbReference>
<feature type="transmembrane region" description="Helical" evidence="8">
    <location>
        <begin position="319"/>
        <end position="345"/>
    </location>
</feature>
<dbReference type="InterPro" id="IPR000515">
    <property type="entry name" value="MetI-like"/>
</dbReference>
<feature type="transmembrane region" description="Helical" evidence="8">
    <location>
        <begin position="375"/>
        <end position="397"/>
    </location>
</feature>
<comment type="caution">
    <text evidence="10">The sequence shown here is derived from an EMBL/GenBank/DDBJ whole genome shotgun (WGS) entry which is preliminary data.</text>
</comment>
<dbReference type="PANTHER" id="PTHR43357">
    <property type="entry name" value="INNER MEMBRANE ABC TRANSPORTER PERMEASE PROTEIN YDCV"/>
    <property type="match status" value="1"/>
</dbReference>
<feature type="domain" description="ABC transmembrane type-1" evidence="9">
    <location>
        <begin position="371"/>
        <end position="565"/>
    </location>
</feature>
<dbReference type="CDD" id="cd06261">
    <property type="entry name" value="TM_PBP2"/>
    <property type="match status" value="2"/>
</dbReference>
<keyword evidence="5 8" id="KW-0812">Transmembrane</keyword>
<feature type="transmembrane region" description="Helical" evidence="8">
    <location>
        <begin position="266"/>
        <end position="288"/>
    </location>
</feature>
<dbReference type="Proteomes" id="UP000275473">
    <property type="component" value="Unassembled WGS sequence"/>
</dbReference>
<reference evidence="10 11" key="1">
    <citation type="journal article" date="2018" name="Int. J. Syst. Evol. Microbiol.">
        <title>Planococcus salinus sp. nov., a moderately halophilic bacterium isolated from a saline-alkali soil.</title>
        <authorList>
            <person name="Gan L."/>
        </authorList>
    </citation>
    <scope>NUCLEOTIDE SEQUENCE [LARGE SCALE GENOMIC DNA]</scope>
    <source>
        <strain evidence="10 11">LCB217</strain>
    </source>
</reference>
<evidence type="ECO:0000256" key="7">
    <source>
        <dbReference type="ARBA" id="ARBA00023136"/>
    </source>
</evidence>
<dbReference type="InterPro" id="IPR035906">
    <property type="entry name" value="MetI-like_sf"/>
</dbReference>
<keyword evidence="6 8" id="KW-1133">Transmembrane helix</keyword>
<dbReference type="GO" id="GO:0055085">
    <property type="term" value="P:transmembrane transport"/>
    <property type="evidence" value="ECO:0007669"/>
    <property type="project" value="InterPro"/>
</dbReference>
<dbReference type="PROSITE" id="PS50928">
    <property type="entry name" value="ABC_TM1"/>
    <property type="match status" value="2"/>
</dbReference>
<protein>
    <submittedName>
        <fullName evidence="10">Iron ABC transporter permease</fullName>
    </submittedName>
</protein>
<feature type="domain" description="ABC transmembrane type-1" evidence="9">
    <location>
        <begin position="76"/>
        <end position="284"/>
    </location>
</feature>
<feature type="transmembrane region" description="Helical" evidence="8">
    <location>
        <begin position="114"/>
        <end position="136"/>
    </location>
</feature>